<reference evidence="1" key="1">
    <citation type="submission" date="2020-08" db="EMBL/GenBank/DDBJ databases">
        <title>Multicomponent nature underlies the extraordinary mechanical properties of spider dragline silk.</title>
        <authorList>
            <person name="Kono N."/>
            <person name="Nakamura H."/>
            <person name="Mori M."/>
            <person name="Yoshida Y."/>
            <person name="Ohtoshi R."/>
            <person name="Malay A.D."/>
            <person name="Moran D.A.P."/>
            <person name="Tomita M."/>
            <person name="Numata K."/>
            <person name="Arakawa K."/>
        </authorList>
    </citation>
    <scope>NUCLEOTIDE SEQUENCE</scope>
</reference>
<protein>
    <submittedName>
        <fullName evidence="1">Uncharacterized protein</fullName>
    </submittedName>
</protein>
<dbReference type="EMBL" id="BMAW01102332">
    <property type="protein sequence ID" value="GFT03753.1"/>
    <property type="molecule type" value="Genomic_DNA"/>
</dbReference>
<comment type="caution">
    <text evidence="1">The sequence shown here is derived from an EMBL/GenBank/DDBJ whole genome shotgun (WGS) entry which is preliminary data.</text>
</comment>
<dbReference type="Proteomes" id="UP000887013">
    <property type="component" value="Unassembled WGS sequence"/>
</dbReference>
<keyword evidence="2" id="KW-1185">Reference proteome</keyword>
<name>A0A8X6NAA2_NEPPI</name>
<organism evidence="1 2">
    <name type="scientific">Nephila pilipes</name>
    <name type="common">Giant wood spider</name>
    <name type="synonym">Nephila maculata</name>
    <dbReference type="NCBI Taxonomy" id="299642"/>
    <lineage>
        <taxon>Eukaryota</taxon>
        <taxon>Metazoa</taxon>
        <taxon>Ecdysozoa</taxon>
        <taxon>Arthropoda</taxon>
        <taxon>Chelicerata</taxon>
        <taxon>Arachnida</taxon>
        <taxon>Araneae</taxon>
        <taxon>Araneomorphae</taxon>
        <taxon>Entelegynae</taxon>
        <taxon>Araneoidea</taxon>
        <taxon>Nephilidae</taxon>
        <taxon>Nephila</taxon>
    </lineage>
</organism>
<evidence type="ECO:0000313" key="2">
    <source>
        <dbReference type="Proteomes" id="UP000887013"/>
    </source>
</evidence>
<proteinExistence type="predicted"/>
<dbReference type="AlphaFoldDB" id="A0A8X6NAA2"/>
<evidence type="ECO:0000313" key="1">
    <source>
        <dbReference type="EMBL" id="GFT03753.1"/>
    </source>
</evidence>
<sequence length="112" mass="12706">MDLKEVNELIYANGIISMFQLPANGTILNEIVGKKNGDGVNYKKKKGVVTLLIPSRKVMWIRICFELLRFVKGTCHSVSNERPSVFIGRVVCSKALHYGQPRFRNQGLSRRI</sequence>
<gene>
    <name evidence="1" type="ORF">NPIL_644811</name>
</gene>
<accession>A0A8X6NAA2</accession>